<organism evidence="1 2">
    <name type="scientific">Algoriphagus aestuariicola</name>
    <dbReference type="NCBI Taxonomy" id="1852016"/>
    <lineage>
        <taxon>Bacteria</taxon>
        <taxon>Pseudomonadati</taxon>
        <taxon>Bacteroidota</taxon>
        <taxon>Cytophagia</taxon>
        <taxon>Cytophagales</taxon>
        <taxon>Cyclobacteriaceae</taxon>
        <taxon>Algoriphagus</taxon>
    </lineage>
</organism>
<dbReference type="GO" id="GO:0032259">
    <property type="term" value="P:methylation"/>
    <property type="evidence" value="ECO:0007669"/>
    <property type="project" value="UniProtKB-KW"/>
</dbReference>
<dbReference type="RefSeq" id="WP_206568133.1">
    <property type="nucleotide sequence ID" value="NZ_JAFKCW010000001.1"/>
</dbReference>
<gene>
    <name evidence="1" type="ORF">J0A67_04845</name>
</gene>
<dbReference type="SUPFAM" id="SSF53335">
    <property type="entry name" value="S-adenosyl-L-methionine-dependent methyltransferases"/>
    <property type="match status" value="1"/>
</dbReference>
<evidence type="ECO:0000313" key="1">
    <source>
        <dbReference type="EMBL" id="MBN7800175.1"/>
    </source>
</evidence>
<keyword evidence="1" id="KW-0489">Methyltransferase</keyword>
<sequence length="217" mass="25015">MKVNRRYVYSLVHRIVSKVQSKVDSTIPKFDLQKKHLANVKLLPNRTVLLESLPKNGFIAELGVNRGEFSQQIMQICNPSELHLVDAWSSERYHSGLKDGVESVFRKELDLGKVFIHQGYSTVMAVGFEDRFFDWIYIDTDHSYSVTKAELYAYRNKIKPGGIIAGHDYIQGNWPKLLRYGVVEAVHEFCVDEDWELLYLTTELTNSPSFAIRKIIS</sequence>
<comment type="caution">
    <text evidence="1">The sequence shown here is derived from an EMBL/GenBank/DDBJ whole genome shotgun (WGS) entry which is preliminary data.</text>
</comment>
<evidence type="ECO:0000313" key="2">
    <source>
        <dbReference type="Proteomes" id="UP000664698"/>
    </source>
</evidence>
<dbReference type="GO" id="GO:0008168">
    <property type="term" value="F:methyltransferase activity"/>
    <property type="evidence" value="ECO:0007669"/>
    <property type="project" value="UniProtKB-KW"/>
</dbReference>
<keyword evidence="2" id="KW-1185">Reference proteome</keyword>
<name>A0ABS3BPC1_9BACT</name>
<protein>
    <submittedName>
        <fullName evidence="1">Class I SAM-dependent methyltransferase</fullName>
    </submittedName>
</protein>
<dbReference type="InterPro" id="IPR029063">
    <property type="entry name" value="SAM-dependent_MTases_sf"/>
</dbReference>
<dbReference type="Pfam" id="PF13578">
    <property type="entry name" value="Methyltransf_24"/>
    <property type="match status" value="1"/>
</dbReference>
<keyword evidence="1" id="KW-0808">Transferase</keyword>
<dbReference type="EMBL" id="JAFKCW010000001">
    <property type="protein sequence ID" value="MBN7800175.1"/>
    <property type="molecule type" value="Genomic_DNA"/>
</dbReference>
<proteinExistence type="predicted"/>
<reference evidence="1 2" key="1">
    <citation type="submission" date="2021-03" db="EMBL/GenBank/DDBJ databases">
        <title>novel species isolated from a fishpond in China.</title>
        <authorList>
            <person name="Lu H."/>
            <person name="Cai Z."/>
        </authorList>
    </citation>
    <scope>NUCLEOTIDE SEQUENCE [LARGE SCALE GENOMIC DNA]</scope>
    <source>
        <strain evidence="1 2">JCM 31546</strain>
    </source>
</reference>
<dbReference type="Proteomes" id="UP000664698">
    <property type="component" value="Unassembled WGS sequence"/>
</dbReference>
<accession>A0ABS3BPC1</accession>
<dbReference type="Gene3D" id="3.40.50.150">
    <property type="entry name" value="Vaccinia Virus protein VP39"/>
    <property type="match status" value="1"/>
</dbReference>